<feature type="repeat" description="RCC1" evidence="3">
    <location>
        <begin position="430"/>
        <end position="481"/>
    </location>
</feature>
<dbReference type="OMA" id="IFVWGTG"/>
<dbReference type="InterPro" id="IPR058923">
    <property type="entry name" value="RCC1-like_dom"/>
</dbReference>
<dbReference type="InterPro" id="IPR051553">
    <property type="entry name" value="Ran_GTPase-activating"/>
</dbReference>
<protein>
    <recommendedName>
        <fullName evidence="5">RCC1-like domain-containing protein</fullName>
    </recommendedName>
</protein>
<dbReference type="EMBL" id="CAEY01001796">
    <property type="status" value="NOT_ANNOTATED_CDS"/>
    <property type="molecule type" value="Genomic_DNA"/>
</dbReference>
<feature type="repeat" description="RCC1" evidence="3">
    <location>
        <begin position="317"/>
        <end position="376"/>
    </location>
</feature>
<dbReference type="EnsemblMetazoa" id="tetur06g01890.1">
    <property type="protein sequence ID" value="tetur06g01890.1"/>
    <property type="gene ID" value="tetur06g01890"/>
</dbReference>
<feature type="compositionally biased region" description="Basic residues" evidence="4">
    <location>
        <begin position="1"/>
        <end position="12"/>
    </location>
</feature>
<dbReference type="SUPFAM" id="SSF50985">
    <property type="entry name" value="RCC1/BLIP-II"/>
    <property type="match status" value="1"/>
</dbReference>
<evidence type="ECO:0000259" key="5">
    <source>
        <dbReference type="Pfam" id="PF25390"/>
    </source>
</evidence>
<feature type="repeat" description="RCC1" evidence="3">
    <location>
        <begin position="254"/>
        <end position="316"/>
    </location>
</feature>
<dbReference type="KEGG" id="tut:107361100"/>
<keyword evidence="2" id="KW-0677">Repeat</keyword>
<dbReference type="GO" id="GO:0005085">
    <property type="term" value="F:guanyl-nucleotide exchange factor activity"/>
    <property type="evidence" value="ECO:0007669"/>
    <property type="project" value="TreeGrafter"/>
</dbReference>
<dbReference type="OrthoDB" id="61110at2759"/>
<feature type="repeat" description="RCC1" evidence="3">
    <location>
        <begin position="197"/>
        <end position="253"/>
    </location>
</feature>
<dbReference type="GO" id="GO:0005737">
    <property type="term" value="C:cytoplasm"/>
    <property type="evidence" value="ECO:0007669"/>
    <property type="project" value="TreeGrafter"/>
</dbReference>
<dbReference type="Proteomes" id="UP000015104">
    <property type="component" value="Unassembled WGS sequence"/>
</dbReference>
<dbReference type="PANTHER" id="PTHR45982">
    <property type="entry name" value="REGULATOR OF CHROMOSOME CONDENSATION"/>
    <property type="match status" value="1"/>
</dbReference>
<dbReference type="Pfam" id="PF25390">
    <property type="entry name" value="WD40_RLD"/>
    <property type="match status" value="1"/>
</dbReference>
<evidence type="ECO:0000313" key="7">
    <source>
        <dbReference type="Proteomes" id="UP000015104"/>
    </source>
</evidence>
<dbReference type="HOGENOM" id="CLU_005210_6_2_1"/>
<dbReference type="InterPro" id="IPR009091">
    <property type="entry name" value="RCC1/BLIP-II"/>
</dbReference>
<reference evidence="6" key="2">
    <citation type="submission" date="2015-06" db="UniProtKB">
        <authorList>
            <consortium name="EnsemblMetazoa"/>
        </authorList>
    </citation>
    <scope>IDENTIFICATION</scope>
</reference>
<dbReference type="PROSITE" id="PS00626">
    <property type="entry name" value="RCC1_2"/>
    <property type="match status" value="2"/>
</dbReference>
<feature type="repeat" description="RCC1" evidence="3">
    <location>
        <begin position="141"/>
        <end position="196"/>
    </location>
</feature>
<dbReference type="eggNOG" id="KOG1426">
    <property type="taxonomic scope" value="Eukaryota"/>
</dbReference>
<feature type="repeat" description="RCC1" evidence="3">
    <location>
        <begin position="89"/>
        <end position="140"/>
    </location>
</feature>
<accession>T1K6V7</accession>
<dbReference type="PROSITE" id="PS00625">
    <property type="entry name" value="RCC1_1"/>
    <property type="match status" value="1"/>
</dbReference>
<evidence type="ECO:0000256" key="2">
    <source>
        <dbReference type="ARBA" id="ARBA00022737"/>
    </source>
</evidence>
<feature type="compositionally biased region" description="Acidic residues" evidence="4">
    <location>
        <begin position="46"/>
        <end position="55"/>
    </location>
</feature>
<dbReference type="STRING" id="32264.T1K6V7"/>
<dbReference type="AlphaFoldDB" id="T1K6V7"/>
<evidence type="ECO:0000256" key="3">
    <source>
        <dbReference type="PROSITE-ProRule" id="PRU00235"/>
    </source>
</evidence>
<dbReference type="PROSITE" id="PS50012">
    <property type="entry name" value="RCC1_3"/>
    <property type="match status" value="7"/>
</dbReference>
<dbReference type="InterPro" id="IPR000408">
    <property type="entry name" value="Reg_chr_condens"/>
</dbReference>
<proteinExistence type="predicted"/>
<feature type="repeat" description="RCC1" evidence="3">
    <location>
        <begin position="377"/>
        <end position="429"/>
    </location>
</feature>
<evidence type="ECO:0000313" key="6">
    <source>
        <dbReference type="EnsemblMetazoa" id="tetur06g01890.1"/>
    </source>
</evidence>
<name>T1K6V7_TETUR</name>
<organism evidence="6 7">
    <name type="scientific">Tetranychus urticae</name>
    <name type="common">Two-spotted spider mite</name>
    <dbReference type="NCBI Taxonomy" id="32264"/>
    <lineage>
        <taxon>Eukaryota</taxon>
        <taxon>Metazoa</taxon>
        <taxon>Ecdysozoa</taxon>
        <taxon>Arthropoda</taxon>
        <taxon>Chelicerata</taxon>
        <taxon>Arachnida</taxon>
        <taxon>Acari</taxon>
        <taxon>Acariformes</taxon>
        <taxon>Trombidiformes</taxon>
        <taxon>Prostigmata</taxon>
        <taxon>Eleutherengona</taxon>
        <taxon>Raphignathae</taxon>
        <taxon>Tetranychoidea</taxon>
        <taxon>Tetranychidae</taxon>
        <taxon>Tetranychus</taxon>
    </lineage>
</organism>
<keyword evidence="7" id="KW-1185">Reference proteome</keyword>
<feature type="region of interest" description="Disordered" evidence="4">
    <location>
        <begin position="1"/>
        <end position="55"/>
    </location>
</feature>
<feature type="compositionally biased region" description="Basic and acidic residues" evidence="4">
    <location>
        <begin position="30"/>
        <end position="45"/>
    </location>
</feature>
<feature type="domain" description="RCC1-like" evidence="5">
    <location>
        <begin position="91"/>
        <end position="477"/>
    </location>
</feature>
<gene>
    <name evidence="6" type="primary">107361100</name>
</gene>
<keyword evidence="1" id="KW-0344">Guanine-nucleotide releasing factor</keyword>
<reference evidence="7" key="1">
    <citation type="submission" date="2011-08" db="EMBL/GenBank/DDBJ databases">
        <authorList>
            <person name="Rombauts S."/>
        </authorList>
    </citation>
    <scope>NUCLEOTIDE SEQUENCE</scope>
    <source>
        <strain evidence="7">London</strain>
    </source>
</reference>
<evidence type="ECO:0000256" key="1">
    <source>
        <dbReference type="ARBA" id="ARBA00022658"/>
    </source>
</evidence>
<evidence type="ECO:0000256" key="4">
    <source>
        <dbReference type="SAM" id="MobiDB-lite"/>
    </source>
</evidence>
<sequence>MYNLRSKSRNAKPKNANPPKPQPAKPKGKATRDRVRDKPKQITEDHDVDLDETLPIEEFMENYKRKAEQDSESKTKKAKIEETPVVTSGLVMTFGDDFCGELGLKKTGFSKKRPVLVEGIKQKVTQIVCGGMHNVCITTNGEIYSWGCNDEGALGRKTDNPPKGRNLEAEPNKVPFLSKAKKVTAGDSHSAALTSHGEIYIWGNFKDSTGNIGIKPDSDSLDGQFQPLRIELPDTNFVDLASGIDHILLLTDTGVVYSIGSGEQGQLGRLEKNEWKEIKNKRDIYLKPAIVKFDDESIRCDQIWAGQYSSFARAKNGDIYAWGLNNYSQLGIPQTNTHQDDLVVPFPIQISSLSKLNGQVEQICQGQHFMLVRDSTGKVYSCGRHEYGRLGHGEIDNSLEEPKLIEKLDTENIKCIATGSINSFAVNEKGHLYSWGMSGTSLGLGDDDVWEPTLVESKNLSTHHVISVSAGSQHTVIIVTPKSD</sequence>
<dbReference type="Gene3D" id="2.130.10.30">
    <property type="entry name" value="Regulator of chromosome condensation 1/beta-lactamase-inhibitor protein II"/>
    <property type="match status" value="1"/>
</dbReference>
<dbReference type="PANTHER" id="PTHR45982:SF1">
    <property type="entry name" value="REGULATOR OF CHROMOSOME CONDENSATION"/>
    <property type="match status" value="1"/>
</dbReference>
<dbReference type="PRINTS" id="PR00633">
    <property type="entry name" value="RCCNDNSATION"/>
</dbReference>